<sequence>MNPWATWLATYGTVRYQLSRKQGWHAFVTAPPREPFEVLSRTAMSRLSQEELEDYNEARMVWNANLPTIKTSQLAAAYGICDQVMASAYRDGDKLRGSVVIDAEPGLGKTTIATRYARDVHRRVLRRDGPLTVEGHQRWPVAFIPLSAGVTLKGLNQQILRFYGHPAVDRASTSKLGALAVDCVTSCGTRLIVLDDLHFVDFRHRNGLEVSNHLKGLANDMAATFIYVGVNLTAKRFFDEGLLGEHTVYAQTSRRATRCPVAPFSIDTDTGMRGWLALLRTAEEHLTLAGSHDGMLCEHARLLHRRTQGRIASLTNLLDRISYLAIVTGVEAVTAELITTATVDNASESAARTG</sequence>
<reference evidence="2 3" key="1">
    <citation type="submission" date="2016-10" db="EMBL/GenBank/DDBJ databases">
        <authorList>
            <person name="de Groot N.N."/>
        </authorList>
    </citation>
    <scope>NUCLEOTIDE SEQUENCE [LARGE SCALE GENOMIC DNA]</scope>
    <source>
        <strain evidence="2 3">DSM 44892</strain>
    </source>
</reference>
<protein>
    <submittedName>
        <fullName evidence="2">TniB protein</fullName>
    </submittedName>
</protein>
<dbReference type="RefSeq" id="WP_059384188.1">
    <property type="nucleotide sequence ID" value="NZ_CP048813.1"/>
</dbReference>
<dbReference type="GO" id="GO:0016887">
    <property type="term" value="F:ATP hydrolysis activity"/>
    <property type="evidence" value="ECO:0007669"/>
    <property type="project" value="InterPro"/>
</dbReference>
<keyword evidence="3" id="KW-1185">Reference proteome</keyword>
<dbReference type="Proteomes" id="UP000183263">
    <property type="component" value="Unassembled WGS sequence"/>
</dbReference>
<dbReference type="OrthoDB" id="3337229at2"/>
<proteinExistence type="predicted"/>
<dbReference type="InterPro" id="IPR027417">
    <property type="entry name" value="P-loop_NTPase"/>
</dbReference>
<dbReference type="AlphaFoldDB" id="A0A1G8NQV0"/>
<dbReference type="SUPFAM" id="SSF52540">
    <property type="entry name" value="P-loop containing nucleoside triphosphate hydrolases"/>
    <property type="match status" value="1"/>
</dbReference>
<evidence type="ECO:0000313" key="3">
    <source>
        <dbReference type="Proteomes" id="UP000183263"/>
    </source>
</evidence>
<dbReference type="EMBL" id="FNDN01000011">
    <property type="protein sequence ID" value="SDI82517.1"/>
    <property type="molecule type" value="Genomic_DNA"/>
</dbReference>
<organism evidence="2 3">
    <name type="scientific">Rhodococcus triatomae</name>
    <dbReference type="NCBI Taxonomy" id="300028"/>
    <lineage>
        <taxon>Bacteria</taxon>
        <taxon>Bacillati</taxon>
        <taxon>Actinomycetota</taxon>
        <taxon>Actinomycetes</taxon>
        <taxon>Mycobacteriales</taxon>
        <taxon>Nocardiaceae</taxon>
        <taxon>Rhodococcus</taxon>
    </lineage>
</organism>
<feature type="domain" description="ORC1/DEAH AAA+ ATPase" evidence="1">
    <location>
        <begin position="96"/>
        <end position="231"/>
    </location>
</feature>
<gene>
    <name evidence="2" type="ORF">SAMN05444695_111142</name>
</gene>
<evidence type="ECO:0000313" key="2">
    <source>
        <dbReference type="EMBL" id="SDI82517.1"/>
    </source>
</evidence>
<dbReference type="Pfam" id="PF13401">
    <property type="entry name" value="AAA_22"/>
    <property type="match status" value="1"/>
</dbReference>
<name>A0A1G8NQV0_9NOCA</name>
<accession>A0A1G8NQV0</accession>
<dbReference type="InterPro" id="IPR049945">
    <property type="entry name" value="AAA_22"/>
</dbReference>
<evidence type="ECO:0000259" key="1">
    <source>
        <dbReference type="Pfam" id="PF13401"/>
    </source>
</evidence>